<keyword evidence="2" id="KW-1185">Reference proteome</keyword>
<evidence type="ECO:0000313" key="2">
    <source>
        <dbReference type="Proteomes" id="UP000814128"/>
    </source>
</evidence>
<protein>
    <submittedName>
        <fullName evidence="1">FAD/NAD(P)-binding domain-containing protein</fullName>
    </submittedName>
</protein>
<comment type="caution">
    <text evidence="1">The sequence shown here is derived from an EMBL/GenBank/DDBJ whole genome shotgun (WGS) entry which is preliminary data.</text>
</comment>
<evidence type="ECO:0000313" key="1">
    <source>
        <dbReference type="EMBL" id="KAI0027605.1"/>
    </source>
</evidence>
<proteinExistence type="predicted"/>
<organism evidence="1 2">
    <name type="scientific">Vararia minispora EC-137</name>
    <dbReference type="NCBI Taxonomy" id="1314806"/>
    <lineage>
        <taxon>Eukaryota</taxon>
        <taxon>Fungi</taxon>
        <taxon>Dikarya</taxon>
        <taxon>Basidiomycota</taxon>
        <taxon>Agaricomycotina</taxon>
        <taxon>Agaricomycetes</taxon>
        <taxon>Russulales</taxon>
        <taxon>Lachnocladiaceae</taxon>
        <taxon>Vararia</taxon>
    </lineage>
</organism>
<reference evidence="1" key="2">
    <citation type="journal article" date="2022" name="New Phytol.">
        <title>Evolutionary transition to the ectomycorrhizal habit in the genomes of a hyperdiverse lineage of mushroom-forming fungi.</title>
        <authorList>
            <person name="Looney B."/>
            <person name="Miyauchi S."/>
            <person name="Morin E."/>
            <person name="Drula E."/>
            <person name="Courty P.E."/>
            <person name="Kohler A."/>
            <person name="Kuo A."/>
            <person name="LaButti K."/>
            <person name="Pangilinan J."/>
            <person name="Lipzen A."/>
            <person name="Riley R."/>
            <person name="Andreopoulos W."/>
            <person name="He G."/>
            <person name="Johnson J."/>
            <person name="Nolan M."/>
            <person name="Tritt A."/>
            <person name="Barry K.W."/>
            <person name="Grigoriev I.V."/>
            <person name="Nagy L.G."/>
            <person name="Hibbett D."/>
            <person name="Henrissat B."/>
            <person name="Matheny P.B."/>
            <person name="Labbe J."/>
            <person name="Martin F.M."/>
        </authorList>
    </citation>
    <scope>NUCLEOTIDE SEQUENCE</scope>
    <source>
        <strain evidence="1">EC-137</strain>
    </source>
</reference>
<accession>A0ACB8Q754</accession>
<dbReference type="EMBL" id="MU273872">
    <property type="protein sequence ID" value="KAI0027605.1"/>
    <property type="molecule type" value="Genomic_DNA"/>
</dbReference>
<dbReference type="Proteomes" id="UP000814128">
    <property type="component" value="Unassembled WGS sequence"/>
</dbReference>
<name>A0ACB8Q754_9AGAM</name>
<sequence>MLALSRVLLLSAALFTSASAVTVQKHLEAPRHTKRIAVVGMGASGISALRAIMDLPEGLRAGWEVVAYEQRDDVGGIWLPQDNPPPPPGLPETPLYPMLRTNGAHPYQTLPHAPFPPETPLLAPHAAVLRYHQDALARAKLTSLVWLRHAVLRAEWVGDVREGFWELLVEDRARRRTFLKHVDHLIAAPGINRFPNYPDFDGVEDWLAAGKEIVHCVYFRDPRAFVGRHVVVVGAGPSGWDIVRHILPHAASVHWSRDTREDNPSSPKWDPIPGAPDRPRIMSLAGGVITFANGTTLARADVLLLATGYETRIPFLTAGGFLDELPRGAPRPEGVLSTTGRYVRPLFEHVLALDTRYPPGALYLHGLPMYNPTGLTTAAQGLFMAYTLAQPELLRSRVQMLRDLEEREERVRELGLDPERVGHKPTIGYGPLAGHLANGSYEDLLMHSLRDRGLAGYPGIPQLGANFTEQWRLYVMSTGTDVLFAWNAGELTEGVERWNERWTKGRVTEKDYVKAVKGVIEWWKEGKRRTGKGDQRSADVWGWF</sequence>
<reference evidence="1" key="1">
    <citation type="submission" date="2021-02" db="EMBL/GenBank/DDBJ databases">
        <authorList>
            <consortium name="DOE Joint Genome Institute"/>
            <person name="Ahrendt S."/>
            <person name="Looney B.P."/>
            <person name="Miyauchi S."/>
            <person name="Morin E."/>
            <person name="Drula E."/>
            <person name="Courty P.E."/>
            <person name="Chicoki N."/>
            <person name="Fauchery L."/>
            <person name="Kohler A."/>
            <person name="Kuo A."/>
            <person name="Labutti K."/>
            <person name="Pangilinan J."/>
            <person name="Lipzen A."/>
            <person name="Riley R."/>
            <person name="Andreopoulos W."/>
            <person name="He G."/>
            <person name="Johnson J."/>
            <person name="Barry K.W."/>
            <person name="Grigoriev I.V."/>
            <person name="Nagy L."/>
            <person name="Hibbett D."/>
            <person name="Henrissat B."/>
            <person name="Matheny P.B."/>
            <person name="Labbe J."/>
            <person name="Martin F."/>
        </authorList>
    </citation>
    <scope>NUCLEOTIDE SEQUENCE</scope>
    <source>
        <strain evidence="1">EC-137</strain>
    </source>
</reference>
<gene>
    <name evidence="1" type="ORF">K488DRAFT_90670</name>
</gene>